<evidence type="ECO:0000313" key="1">
    <source>
        <dbReference type="EMBL" id="KKK91093.1"/>
    </source>
</evidence>
<comment type="caution">
    <text evidence="1">The sequence shown here is derived from an EMBL/GenBank/DDBJ whole genome shotgun (WGS) entry which is preliminary data.</text>
</comment>
<protein>
    <submittedName>
        <fullName evidence="1">Uncharacterized protein</fullName>
    </submittedName>
</protein>
<sequence length="36" mass="4451">VEMNTREKLRWVELWLSGKLTVWEFLDKWEFPKGAQ</sequence>
<feature type="non-terminal residue" evidence="1">
    <location>
        <position position="1"/>
    </location>
</feature>
<dbReference type="EMBL" id="LAZR01048806">
    <property type="protein sequence ID" value="KKK91093.1"/>
    <property type="molecule type" value="Genomic_DNA"/>
</dbReference>
<reference evidence="1" key="1">
    <citation type="journal article" date="2015" name="Nature">
        <title>Complex archaea that bridge the gap between prokaryotes and eukaryotes.</title>
        <authorList>
            <person name="Spang A."/>
            <person name="Saw J.H."/>
            <person name="Jorgensen S.L."/>
            <person name="Zaremba-Niedzwiedzka K."/>
            <person name="Martijn J."/>
            <person name="Lind A.E."/>
            <person name="van Eijk R."/>
            <person name="Schleper C."/>
            <person name="Guy L."/>
            <person name="Ettema T.J."/>
        </authorList>
    </citation>
    <scope>NUCLEOTIDE SEQUENCE</scope>
</reference>
<accession>A0A0F8ZBG6</accession>
<proteinExistence type="predicted"/>
<organism evidence="1">
    <name type="scientific">marine sediment metagenome</name>
    <dbReference type="NCBI Taxonomy" id="412755"/>
    <lineage>
        <taxon>unclassified sequences</taxon>
        <taxon>metagenomes</taxon>
        <taxon>ecological metagenomes</taxon>
    </lineage>
</organism>
<name>A0A0F8ZBG6_9ZZZZ</name>
<gene>
    <name evidence="1" type="ORF">LCGC14_2716450</name>
</gene>
<dbReference type="AlphaFoldDB" id="A0A0F8ZBG6"/>